<dbReference type="AlphaFoldDB" id="A0A8H3QU87"/>
<organism evidence="2 3">
    <name type="scientific">Rhizophagus clarus</name>
    <dbReference type="NCBI Taxonomy" id="94130"/>
    <lineage>
        <taxon>Eukaryota</taxon>
        <taxon>Fungi</taxon>
        <taxon>Fungi incertae sedis</taxon>
        <taxon>Mucoromycota</taxon>
        <taxon>Glomeromycotina</taxon>
        <taxon>Glomeromycetes</taxon>
        <taxon>Glomerales</taxon>
        <taxon>Glomeraceae</taxon>
        <taxon>Rhizophagus</taxon>
    </lineage>
</organism>
<dbReference type="OrthoDB" id="2311251at2759"/>
<dbReference type="EMBL" id="BLAL01000215">
    <property type="protein sequence ID" value="GES92418.1"/>
    <property type="molecule type" value="Genomic_DNA"/>
</dbReference>
<sequence>MNIGQEVQMLQQEVANGPPLFPPPHTNAVELSEKFKRKDTRAKKKIDCHMLLHYFIRNQAQQEYRKCVINKVVRELWKTTTRNNKLAYNNLCNQINSIINQ</sequence>
<proteinExistence type="predicted"/>
<accession>A0A8H3QU87</accession>
<evidence type="ECO:0000313" key="3">
    <source>
        <dbReference type="Proteomes" id="UP000615446"/>
    </source>
</evidence>
<name>A0A8H3QU87_9GLOM</name>
<dbReference type="Proteomes" id="UP000615446">
    <property type="component" value="Unassembled WGS sequence"/>
</dbReference>
<feature type="region of interest" description="Disordered" evidence="1">
    <location>
        <begin position="15"/>
        <end position="36"/>
    </location>
</feature>
<evidence type="ECO:0000256" key="1">
    <source>
        <dbReference type="SAM" id="MobiDB-lite"/>
    </source>
</evidence>
<reference evidence="2" key="1">
    <citation type="submission" date="2019-10" db="EMBL/GenBank/DDBJ databases">
        <title>Conservation and host-specific expression of non-tandemly repeated heterogenous ribosome RNA gene in arbuscular mycorrhizal fungi.</title>
        <authorList>
            <person name="Maeda T."/>
            <person name="Kobayashi Y."/>
            <person name="Nakagawa T."/>
            <person name="Ezawa T."/>
            <person name="Yamaguchi K."/>
            <person name="Bino T."/>
            <person name="Nishimoto Y."/>
            <person name="Shigenobu S."/>
            <person name="Kawaguchi M."/>
        </authorList>
    </citation>
    <scope>NUCLEOTIDE SEQUENCE</scope>
    <source>
        <strain evidence="2">HR1</strain>
    </source>
</reference>
<gene>
    <name evidence="2" type="ORF">RCL2_001919500</name>
</gene>
<comment type="caution">
    <text evidence="2">The sequence shown here is derived from an EMBL/GenBank/DDBJ whole genome shotgun (WGS) entry which is preliminary data.</text>
</comment>
<evidence type="ECO:0000313" key="2">
    <source>
        <dbReference type="EMBL" id="GES92418.1"/>
    </source>
</evidence>
<protein>
    <submittedName>
        <fullName evidence="2">Uncharacterized protein</fullName>
    </submittedName>
</protein>